<name>H8H195_DEIGI</name>
<dbReference type="Pfam" id="PF00899">
    <property type="entry name" value="ThiF"/>
    <property type="match status" value="1"/>
</dbReference>
<dbReference type="InterPro" id="IPR035985">
    <property type="entry name" value="Ubiquitin-activating_enz"/>
</dbReference>
<dbReference type="RefSeq" id="WP_014686389.1">
    <property type="nucleotide sequence ID" value="NC_017791.1"/>
</dbReference>
<organism evidence="3 4">
    <name type="scientific">Deinococcus gobiensis (strain DSM 21396 / JCM 16679 / CGMCC 1.7299 / I-0)</name>
    <dbReference type="NCBI Taxonomy" id="745776"/>
    <lineage>
        <taxon>Bacteria</taxon>
        <taxon>Thermotogati</taxon>
        <taxon>Deinococcota</taxon>
        <taxon>Deinococci</taxon>
        <taxon>Deinococcales</taxon>
        <taxon>Deinococcaceae</taxon>
        <taxon>Deinococcus</taxon>
    </lineage>
</organism>
<dbReference type="OrthoDB" id="5298642at2"/>
<accession>H8H195</accession>
<dbReference type="Proteomes" id="UP000007575">
    <property type="component" value="Plasmid P2"/>
</dbReference>
<feature type="domain" description="THIF-type NAD/FAD binding fold" evidence="2">
    <location>
        <begin position="11"/>
        <end position="204"/>
    </location>
</feature>
<dbReference type="HOGENOM" id="CLU_070016_0_0_0"/>
<geneLocation type="plasmid" evidence="3 4">
    <name>P2</name>
</geneLocation>
<dbReference type="KEGG" id="dgo:DGo_PB0023"/>
<dbReference type="GO" id="GO:0008641">
    <property type="term" value="F:ubiquitin-like modifier activating enzyme activity"/>
    <property type="evidence" value="ECO:0007669"/>
    <property type="project" value="InterPro"/>
</dbReference>
<keyword evidence="3" id="KW-0614">Plasmid</keyword>
<dbReference type="AlphaFoldDB" id="H8H195"/>
<dbReference type="InterPro" id="IPR000594">
    <property type="entry name" value="ThiF_NAD_FAD-bd"/>
</dbReference>
<evidence type="ECO:0000313" key="4">
    <source>
        <dbReference type="Proteomes" id="UP000007575"/>
    </source>
</evidence>
<sequence>MHRITFDPYKRIEITLIGVGGTGSLLLTHLLRVDVAIRQLGGAGLHIRAFDPDVVSVTNLTRQNFAPADVGRYKVIALIERCNLYAGRAWEAFPRRAEPADFAQGNHVVISCVDSGKSRREIYEAMQGRHVHYWLDCGNERDTGQVVLGQLRGGPERLLHILDRDATRMQGREVNTPSCSAAEALTRQSLFINPHIALEAAELIGKLILHGETKHGAVFVNLTGTVRNVALEVPETKPSKKKKERPLLPLRKPRTPRAARARPVGE</sequence>
<evidence type="ECO:0000259" key="2">
    <source>
        <dbReference type="Pfam" id="PF00899"/>
    </source>
</evidence>
<dbReference type="PATRIC" id="fig|745776.4.peg.3438"/>
<proteinExistence type="predicted"/>
<dbReference type="CDD" id="cd01483">
    <property type="entry name" value="E1_enzyme_family"/>
    <property type="match status" value="1"/>
</dbReference>
<evidence type="ECO:0000256" key="1">
    <source>
        <dbReference type="SAM" id="MobiDB-lite"/>
    </source>
</evidence>
<dbReference type="Gene3D" id="3.40.50.720">
    <property type="entry name" value="NAD(P)-binding Rossmann-like Domain"/>
    <property type="match status" value="1"/>
</dbReference>
<feature type="region of interest" description="Disordered" evidence="1">
    <location>
        <begin position="234"/>
        <end position="266"/>
    </location>
</feature>
<evidence type="ECO:0000313" key="3">
    <source>
        <dbReference type="EMBL" id="AFD27292.1"/>
    </source>
</evidence>
<protein>
    <submittedName>
        <fullName evidence="3">UBA/THIF-type NAD/FAD binding protein</fullName>
    </submittedName>
</protein>
<dbReference type="NCBIfam" id="TIGR03736">
    <property type="entry name" value="PRTRC_ThiF"/>
    <property type="match status" value="1"/>
</dbReference>
<reference evidence="3 4" key="1">
    <citation type="journal article" date="2012" name="PLoS ONE">
        <title>Genome sequence and transcriptome analysis of the radioresistant bacterium Deinococcus gobiensis: insights into the extreme environmental adaptations.</title>
        <authorList>
            <person name="Yuan M."/>
            <person name="Chen M."/>
            <person name="Zhang W."/>
            <person name="Lu W."/>
            <person name="Wang J."/>
            <person name="Yang M."/>
            <person name="Zhao P."/>
            <person name="Tang R."/>
            <person name="Li X."/>
            <person name="Hao Y."/>
            <person name="Zhou Z."/>
            <person name="Zhan Y."/>
            <person name="Yu H."/>
            <person name="Teng C."/>
            <person name="Yan Y."/>
            <person name="Ping S."/>
            <person name="Wang Y."/>
            <person name="Lin M."/>
        </authorList>
    </citation>
    <scope>NUCLEOTIDE SEQUENCE [LARGE SCALE GENOMIC DNA]</scope>
    <source>
        <strain evidence="4">DSM 21396 / JCM 16679 / CGMCC 1.7299 / I-0</strain>
        <plasmid evidence="3">P2</plasmid>
    </source>
</reference>
<dbReference type="InterPro" id="IPR022500">
    <property type="entry name" value="PRTRC_ThiF"/>
</dbReference>
<dbReference type="SUPFAM" id="SSF69572">
    <property type="entry name" value="Activating enzymes of the ubiquitin-like proteins"/>
    <property type="match status" value="1"/>
</dbReference>
<feature type="compositionally biased region" description="Basic residues" evidence="1">
    <location>
        <begin position="251"/>
        <end position="260"/>
    </location>
</feature>
<keyword evidence="4" id="KW-1185">Reference proteome</keyword>
<gene>
    <name evidence="3" type="ordered locus">DGo_PB0023</name>
</gene>
<dbReference type="EMBL" id="CP002193">
    <property type="protein sequence ID" value="AFD27292.1"/>
    <property type="molecule type" value="Genomic_DNA"/>
</dbReference>